<dbReference type="InterPro" id="IPR046118">
    <property type="entry name" value="DUF6115"/>
</dbReference>
<evidence type="ECO:0000313" key="4">
    <source>
        <dbReference type="Proteomes" id="UP000784880"/>
    </source>
</evidence>
<evidence type="ECO:0000256" key="2">
    <source>
        <dbReference type="SAM" id="Phobius"/>
    </source>
</evidence>
<keyword evidence="4" id="KW-1185">Reference proteome</keyword>
<gene>
    <name evidence="3" type="ORF">KS419_22540</name>
</gene>
<protein>
    <submittedName>
        <fullName evidence="3">Uncharacterized protein</fullName>
    </submittedName>
</protein>
<feature type="compositionally biased region" description="Basic and acidic residues" evidence="1">
    <location>
        <begin position="79"/>
        <end position="112"/>
    </location>
</feature>
<keyword evidence="2" id="KW-0472">Membrane</keyword>
<feature type="region of interest" description="Disordered" evidence="1">
    <location>
        <begin position="62"/>
        <end position="126"/>
    </location>
</feature>
<dbReference type="EMBL" id="JAHQCS010000178">
    <property type="protein sequence ID" value="MBU9714525.1"/>
    <property type="molecule type" value="Genomic_DNA"/>
</dbReference>
<keyword evidence="2" id="KW-1133">Transmembrane helix</keyword>
<accession>A0ABS6JME2</accession>
<reference evidence="3 4" key="1">
    <citation type="submission" date="2021-06" db="EMBL/GenBank/DDBJ databases">
        <title>Bacillus sp. RD4P76, an endophyte from a halophyte.</title>
        <authorList>
            <person name="Sun J.-Q."/>
        </authorList>
    </citation>
    <scope>NUCLEOTIDE SEQUENCE [LARGE SCALE GENOMIC DNA]</scope>
    <source>
        <strain evidence="3 4">CGMCC 1.15917</strain>
    </source>
</reference>
<name>A0ABS6JME2_9BACI</name>
<keyword evidence="2" id="KW-0812">Transmembrane</keyword>
<organism evidence="3 4">
    <name type="scientific">Evansella tamaricis</name>
    <dbReference type="NCBI Taxonomy" id="2069301"/>
    <lineage>
        <taxon>Bacteria</taxon>
        <taxon>Bacillati</taxon>
        <taxon>Bacillota</taxon>
        <taxon>Bacilli</taxon>
        <taxon>Bacillales</taxon>
        <taxon>Bacillaceae</taxon>
        <taxon>Evansella</taxon>
    </lineage>
</organism>
<proteinExistence type="predicted"/>
<dbReference type="Proteomes" id="UP000784880">
    <property type="component" value="Unassembled WGS sequence"/>
</dbReference>
<feature type="transmembrane region" description="Helical" evidence="2">
    <location>
        <begin position="6"/>
        <end position="23"/>
    </location>
</feature>
<sequence>MIYLLVISFIFHFISIYLIVLLFQRQKKQDPKDHERELKELEDLLLSFTTEMKENNEKLIQSLSSMEKKPQGDLGGIKSKNENVQENSLLERDMGEKRNDKSSRLEDSKYDDYEPPVPEIEDSQVNPSTTAQVLSLHRKGYNVQEIAKALNVGAGEVELLIKFYK</sequence>
<dbReference type="Pfam" id="PF19610">
    <property type="entry name" value="DUF6115"/>
    <property type="match status" value="1"/>
</dbReference>
<dbReference type="RefSeq" id="WP_217069155.1">
    <property type="nucleotide sequence ID" value="NZ_JAHQCS010000178.1"/>
</dbReference>
<comment type="caution">
    <text evidence="3">The sequence shown here is derived from an EMBL/GenBank/DDBJ whole genome shotgun (WGS) entry which is preliminary data.</text>
</comment>
<evidence type="ECO:0000256" key="1">
    <source>
        <dbReference type="SAM" id="MobiDB-lite"/>
    </source>
</evidence>
<evidence type="ECO:0000313" key="3">
    <source>
        <dbReference type="EMBL" id="MBU9714525.1"/>
    </source>
</evidence>